<accession>A0A0N5CQK2</accession>
<protein>
    <submittedName>
        <fullName evidence="2">Neur_chan_LBD domain-containing protein</fullName>
    </submittedName>
</protein>
<sequence length="335" mass="38064">LAVNFYRTEYSLCSYAKKILHLLWKDQPSLPFSIATTIVTCLSTVTEVLSGGAVLVEPSRAEPRRAALPQLPPLAKPLTAINFVDATKHGFRIVLLDSFLDAYLAPIKIPTVFITAIPLRADEAATIKIFYPDNIRDDKQVSISDLKERQWYYVCVEWENFNRHNESTGTDCRILRTLDRFGKSAETSVNDVEITDISSTTMQFRIRSLVEFPIRLTASLKSPSTALTASQTFVFRESTDLDVFFPFLKEDTDYGKLCITEQPLVTGYTTMGRLISDMFIEKCYFGKLRTKDYELSTFDMETSAYRRGASSTTLNLFIFFLLLSLTSFHVSFLTR</sequence>
<feature type="transmembrane region" description="Helical" evidence="1">
    <location>
        <begin position="314"/>
        <end position="333"/>
    </location>
</feature>
<keyword evidence="1" id="KW-1133">Transmembrane helix</keyword>
<evidence type="ECO:0000313" key="2">
    <source>
        <dbReference type="WBParaSite" id="TCLT_0000250201-mRNA-1"/>
    </source>
</evidence>
<keyword evidence="1" id="KW-0472">Membrane</keyword>
<dbReference type="WBParaSite" id="TCLT_0000250201-mRNA-1">
    <property type="protein sequence ID" value="TCLT_0000250201-mRNA-1"/>
    <property type="gene ID" value="TCLT_0000250201"/>
</dbReference>
<keyword evidence="1" id="KW-0812">Transmembrane</keyword>
<proteinExistence type="predicted"/>
<dbReference type="AlphaFoldDB" id="A0A0N5CQK2"/>
<organism evidence="2">
    <name type="scientific">Thelazia callipaeda</name>
    <name type="common">Oriental eyeworm</name>
    <name type="synonym">Parasitic nematode</name>
    <dbReference type="NCBI Taxonomy" id="103827"/>
    <lineage>
        <taxon>Eukaryota</taxon>
        <taxon>Metazoa</taxon>
        <taxon>Ecdysozoa</taxon>
        <taxon>Nematoda</taxon>
        <taxon>Chromadorea</taxon>
        <taxon>Rhabditida</taxon>
        <taxon>Spirurina</taxon>
        <taxon>Spiruromorpha</taxon>
        <taxon>Thelazioidea</taxon>
        <taxon>Thelaziidae</taxon>
        <taxon>Thelazia</taxon>
    </lineage>
</organism>
<name>A0A0N5CQK2_THECL</name>
<evidence type="ECO:0000256" key="1">
    <source>
        <dbReference type="SAM" id="Phobius"/>
    </source>
</evidence>
<dbReference type="OMA" id="EASAYKR"/>
<reference evidence="2" key="1">
    <citation type="submission" date="2017-02" db="UniProtKB">
        <authorList>
            <consortium name="WormBaseParasite"/>
        </authorList>
    </citation>
    <scope>IDENTIFICATION</scope>
</reference>